<dbReference type="Proteomes" id="UP000222106">
    <property type="component" value="Unassembled WGS sequence"/>
</dbReference>
<evidence type="ECO:0000256" key="2">
    <source>
        <dbReference type="ARBA" id="ARBA00005684"/>
    </source>
</evidence>
<dbReference type="InterPro" id="IPR048458">
    <property type="entry name" value="MalQ_N"/>
</dbReference>
<evidence type="ECO:0000256" key="5">
    <source>
        <dbReference type="ARBA" id="ARBA00022676"/>
    </source>
</evidence>
<accession>A0A2A9EK06</accession>
<evidence type="ECO:0000256" key="9">
    <source>
        <dbReference type="ARBA" id="ARBA00031501"/>
    </source>
</evidence>
<feature type="domain" description="MalQ N-terminal beta-sandwich" evidence="11">
    <location>
        <begin position="79"/>
        <end position="170"/>
    </location>
</feature>
<protein>
    <recommendedName>
        <fullName evidence="4 10">4-alpha-glucanotransferase</fullName>
        <ecNumber evidence="3 10">2.4.1.25</ecNumber>
    </recommendedName>
    <alternativeName>
        <fullName evidence="8 10">Amylomaltase</fullName>
    </alternativeName>
    <alternativeName>
        <fullName evidence="9 10">Disproportionating enzyme</fullName>
    </alternativeName>
</protein>
<dbReference type="AlphaFoldDB" id="A0A2A9EK06"/>
<dbReference type="NCBIfam" id="TIGR00217">
    <property type="entry name" value="malQ"/>
    <property type="match status" value="1"/>
</dbReference>
<dbReference type="GO" id="GO:0005975">
    <property type="term" value="P:carbohydrate metabolic process"/>
    <property type="evidence" value="ECO:0007669"/>
    <property type="project" value="InterPro"/>
</dbReference>
<evidence type="ECO:0000256" key="3">
    <source>
        <dbReference type="ARBA" id="ARBA00012560"/>
    </source>
</evidence>
<dbReference type="PANTHER" id="PTHR32438">
    <property type="entry name" value="4-ALPHA-GLUCANOTRANSFERASE DPE1, CHLOROPLASTIC/AMYLOPLASTIC"/>
    <property type="match status" value="1"/>
</dbReference>
<sequence length="720" mass="78546">MTSSPAPAADTTTPSPELRRLADSFGVATDFWDYTGQHRVVPAATIRAVLAALGVAAATEEEVRGALAEVELAPWRAVLPPSVVVRQGRDHELPVHVPDGSGVAVVVEFEGGGTRRLEQKDAWVAPREVDGVATGRATFVVPAGLPVGWHEVVARVDGGPEARAPLAVTPDRLPRPAVATSRGWGLMAQLYSVRSARSWGVGDLSDLAELTSFSGDLGADFLLINPLHAAEPSGRMTPSPYLPVTRRFVNPIYVRPEEVREVAYLPGPQRALVEWAAEEVRGTNATNAPIDRDAAWAAKREALEVIFAAGRSRSRQRALDRFRAGEGQGLEDFALWCALHEKYAETGWPEELGDIRSPYVARARRELADRVDFYVWLQWVADEQLAHAQQVAKDSGMGLGVMHDLAVGVHPGGADSWIDREAFAQGIGVGAPPDMYNQQGQNWSQPPWRPDALARTAYAPLREMARTVLRHAGAVRVDHILGLFRLWWIPDGMGADEGTYVRYDHEAMVGVLLLEAARAGATVVGEDLGTVEPWVRDYLEDRGVLGTSVLWFEKDDGGHPLEPDAYRNLVLATVDTHDLPPVAGYLAEEHVDLRERLGLLTEPVEKVRAEARTERQRMVARLREHGLVGEEPTERELVEALHVYVLRTPAVLVGVSLTDAVGERRAQNQPGTDTEYPNWKLPLADGAEQVVMVEDLPGSARLLSLVAAVRAALGDDDRLA</sequence>
<evidence type="ECO:0000256" key="7">
    <source>
        <dbReference type="ARBA" id="ARBA00023277"/>
    </source>
</evidence>
<comment type="catalytic activity">
    <reaction evidence="1 10">
        <text>Transfers a segment of a (1-&gt;4)-alpha-D-glucan to a new position in an acceptor, which may be glucose or a (1-&gt;4)-alpha-D-glucan.</text>
        <dbReference type="EC" id="2.4.1.25"/>
    </reaction>
</comment>
<dbReference type="InterPro" id="IPR003385">
    <property type="entry name" value="Glyco_hydro_77"/>
</dbReference>
<evidence type="ECO:0000256" key="6">
    <source>
        <dbReference type="ARBA" id="ARBA00022679"/>
    </source>
</evidence>
<evidence type="ECO:0000256" key="4">
    <source>
        <dbReference type="ARBA" id="ARBA00020295"/>
    </source>
</evidence>
<dbReference type="Pfam" id="PF21226">
    <property type="entry name" value="MalQ_N"/>
    <property type="match status" value="1"/>
</dbReference>
<comment type="similarity">
    <text evidence="2 10">Belongs to the disproportionating enzyme family.</text>
</comment>
<dbReference type="EC" id="2.4.1.25" evidence="3 10"/>
<gene>
    <name evidence="12" type="ORF">ATJ97_1051</name>
</gene>
<evidence type="ECO:0000256" key="10">
    <source>
        <dbReference type="RuleBase" id="RU361207"/>
    </source>
</evidence>
<evidence type="ECO:0000256" key="8">
    <source>
        <dbReference type="ARBA" id="ARBA00031423"/>
    </source>
</evidence>
<dbReference type="EMBL" id="PDJI01000004">
    <property type="protein sequence ID" value="PFG38570.1"/>
    <property type="molecule type" value="Genomic_DNA"/>
</dbReference>
<dbReference type="OrthoDB" id="9811841at2"/>
<proteinExistence type="inferred from homology"/>
<organism evidence="12 13">
    <name type="scientific">Georgenia soli</name>
    <dbReference type="NCBI Taxonomy" id="638953"/>
    <lineage>
        <taxon>Bacteria</taxon>
        <taxon>Bacillati</taxon>
        <taxon>Actinomycetota</taxon>
        <taxon>Actinomycetes</taxon>
        <taxon>Micrococcales</taxon>
        <taxon>Bogoriellaceae</taxon>
        <taxon>Georgenia</taxon>
    </lineage>
</organism>
<dbReference type="RefSeq" id="WP_098482815.1">
    <property type="nucleotide sequence ID" value="NZ_PDJI01000004.1"/>
</dbReference>
<keyword evidence="6 10" id="KW-0808">Transferase</keyword>
<keyword evidence="13" id="KW-1185">Reference proteome</keyword>
<dbReference type="GO" id="GO:0004134">
    <property type="term" value="F:4-alpha-glucanotransferase activity"/>
    <property type="evidence" value="ECO:0007669"/>
    <property type="project" value="UniProtKB-EC"/>
</dbReference>
<name>A0A2A9EK06_9MICO</name>
<evidence type="ECO:0000259" key="11">
    <source>
        <dbReference type="Pfam" id="PF21226"/>
    </source>
</evidence>
<dbReference type="Gene3D" id="3.20.20.80">
    <property type="entry name" value="Glycosidases"/>
    <property type="match status" value="1"/>
</dbReference>
<comment type="caution">
    <text evidence="12">The sequence shown here is derived from an EMBL/GenBank/DDBJ whole genome shotgun (WGS) entry which is preliminary data.</text>
</comment>
<dbReference type="SUPFAM" id="SSF51445">
    <property type="entry name" value="(Trans)glycosidases"/>
    <property type="match status" value="1"/>
</dbReference>
<evidence type="ECO:0000313" key="13">
    <source>
        <dbReference type="Proteomes" id="UP000222106"/>
    </source>
</evidence>
<reference evidence="12 13" key="1">
    <citation type="submission" date="2017-10" db="EMBL/GenBank/DDBJ databases">
        <title>Sequencing the genomes of 1000 actinobacteria strains.</title>
        <authorList>
            <person name="Klenk H.-P."/>
        </authorList>
    </citation>
    <scope>NUCLEOTIDE SEQUENCE [LARGE SCALE GENOMIC DNA]</scope>
    <source>
        <strain evidence="12 13">DSM 21838</strain>
    </source>
</reference>
<dbReference type="PANTHER" id="PTHR32438:SF5">
    <property type="entry name" value="4-ALPHA-GLUCANOTRANSFERASE DPE1, CHLOROPLASTIC_AMYLOPLASTIC"/>
    <property type="match status" value="1"/>
</dbReference>
<dbReference type="InterPro" id="IPR017853">
    <property type="entry name" value="GH"/>
</dbReference>
<keyword evidence="5 10" id="KW-0328">Glycosyltransferase</keyword>
<dbReference type="Pfam" id="PF02446">
    <property type="entry name" value="Glyco_hydro_77"/>
    <property type="match status" value="1"/>
</dbReference>
<keyword evidence="7 10" id="KW-0119">Carbohydrate metabolism</keyword>
<evidence type="ECO:0000256" key="1">
    <source>
        <dbReference type="ARBA" id="ARBA00000439"/>
    </source>
</evidence>
<evidence type="ECO:0000313" key="12">
    <source>
        <dbReference type="EMBL" id="PFG38570.1"/>
    </source>
</evidence>